<evidence type="ECO:0000313" key="2">
    <source>
        <dbReference type="EMBL" id="VFJ49480.1"/>
    </source>
</evidence>
<organism evidence="2">
    <name type="scientific">Candidatus Kentrum sp. FM</name>
    <dbReference type="NCBI Taxonomy" id="2126340"/>
    <lineage>
        <taxon>Bacteria</taxon>
        <taxon>Pseudomonadati</taxon>
        <taxon>Pseudomonadota</taxon>
        <taxon>Gammaproteobacteria</taxon>
        <taxon>Candidatus Kentrum</taxon>
    </lineage>
</organism>
<sequence>MGHNPAFAFTSSICQVPLGCLRMILLREGGYRVKFSMNSRHIVRYLRRVFENFGSIPLSSLRIPMSDRLPGNLSMVIGYCICGSYAILGCEPKCDLSESWPRTRIPRYAFGRVGLIREGEAPGEMCTKNKKWTDSNKRSEPQPVIVVLSLSLLAIGKAG</sequence>
<gene>
    <name evidence="1" type="ORF">BECKFM1743A_GA0114220_1002713</name>
    <name evidence="2" type="ORF">BECKFM1743C_GA0114222_1007113</name>
</gene>
<reference evidence="2" key="1">
    <citation type="submission" date="2019-02" db="EMBL/GenBank/DDBJ databases">
        <authorList>
            <person name="Gruber-Vodicka R. H."/>
            <person name="Seah K. B. B."/>
        </authorList>
    </citation>
    <scope>NUCLEOTIDE SEQUENCE</scope>
    <source>
        <strain evidence="1">BECK_BZ163</strain>
        <strain evidence="2">BECK_BZ165</strain>
    </source>
</reference>
<accession>A0A450SBD0</accession>
<dbReference type="EMBL" id="CAADFA010000071">
    <property type="protein sequence ID" value="VFJ49480.1"/>
    <property type="molecule type" value="Genomic_DNA"/>
</dbReference>
<protein>
    <submittedName>
        <fullName evidence="2">Uncharacterized protein</fullName>
    </submittedName>
</protein>
<evidence type="ECO:0000313" key="1">
    <source>
        <dbReference type="EMBL" id="VFJ45624.1"/>
    </source>
</evidence>
<dbReference type="EMBL" id="CAADEZ010000027">
    <property type="protein sequence ID" value="VFJ45624.1"/>
    <property type="molecule type" value="Genomic_DNA"/>
</dbReference>
<proteinExistence type="predicted"/>
<dbReference type="AlphaFoldDB" id="A0A450SBD0"/>
<name>A0A450SBD0_9GAMM</name>